<dbReference type="EMBL" id="FQWD01000001">
    <property type="protein sequence ID" value="SHF74987.1"/>
    <property type="molecule type" value="Genomic_DNA"/>
</dbReference>
<feature type="chain" id="PRO_5012544789" evidence="1">
    <location>
        <begin position="22"/>
        <end position="774"/>
    </location>
</feature>
<dbReference type="InterPro" id="IPR010502">
    <property type="entry name" value="Carb-bd_dom_fam9"/>
</dbReference>
<proteinExistence type="predicted"/>
<sequence>MILRCTGWLLLAALCLSPALANDVLISESEQQPVTQIPFLEGAVTIDGNLNEPQWQQARAISLDYVTRPYNNTKPPVSTQVKLFEDGETLHVAFIAEDPDPEQIRAFFRDRDKVWSDDLVGIKLDTFNNGRLAYQFFINPLGVQADAIQNEMTGNESDSWNAIWESAGVINDNGYIVEVAIPLRIMNFEEGERTKLWGAEFIRFYPREERLRIANIPWDRNDACTLCQLGDVKGFEQATQGKNLALVPTLVLGKGRSRDPFSSNEWDDIEVVEPGLDVKWGITPEMSLQATLNPDFSQVEADDAQVNINNTFALFFDERRPFFVENADYFSSNQRLVYTRNIGSPDYGLKLTGQKERHTFGVFMADDANTTFIVPGNLGSGIAVLEDESLNGALRYRFDYDNDLSIGSVTTFRQAGDYHNFVNGLDVKYRLTQQDTLRAQYVVSNTQYPENLYTNFCGNDCSEADDLSETAIRTRQTEAFSGTAWRVNYRHEEQDWFFRADRYENDAGFRADLGFETKADYNKTVVGGGYFWWNENSWWNRIRLNGDWDLTHNDNGEVLERELEAYVSIRGMWQSFLELGTVRRERVGLRHDPSTLAVTGNTDRFDEQSVSVYAETRPNPTLFVSTFVRKGDQIDFANNRLGKQLFVESMVDVNLGKHTQLRFTQLYSNLDVASASLFTARISDLRLTYQLDARQFVRLIGIYNNTHRNQDNYQFDVKPVTRTLGGQLLYSYKLNPLTRFFVGVSSAAIEENPLTGLTTTNKSVFMKFSYAWLY</sequence>
<keyword evidence="1" id="KW-0732">Signal</keyword>
<dbReference type="GO" id="GO:0030246">
    <property type="term" value="F:carbohydrate binding"/>
    <property type="evidence" value="ECO:0007669"/>
    <property type="project" value="InterPro"/>
</dbReference>
<dbReference type="STRING" id="634436.SAMN05216361_0279"/>
<dbReference type="InterPro" id="IPR045670">
    <property type="entry name" value="DUF5916"/>
</dbReference>
<dbReference type="CDD" id="cd09618">
    <property type="entry name" value="CBM9_like_2"/>
    <property type="match status" value="1"/>
</dbReference>
<evidence type="ECO:0000256" key="1">
    <source>
        <dbReference type="SAM" id="SignalP"/>
    </source>
</evidence>
<dbReference type="Pfam" id="PF06452">
    <property type="entry name" value="CBM9_1"/>
    <property type="match status" value="1"/>
</dbReference>
<evidence type="ECO:0000259" key="2">
    <source>
        <dbReference type="Pfam" id="PF06452"/>
    </source>
</evidence>
<dbReference type="Gene3D" id="2.60.40.1190">
    <property type="match status" value="1"/>
</dbReference>
<accession>A0A1M5E6Y9</accession>
<reference evidence="5" key="1">
    <citation type="submission" date="2016-11" db="EMBL/GenBank/DDBJ databases">
        <authorList>
            <person name="Varghese N."/>
            <person name="Submissions S."/>
        </authorList>
    </citation>
    <scope>NUCLEOTIDE SEQUENCE [LARGE SCALE GENOMIC DNA]</scope>
    <source>
        <strain evidence="5">CGMCC 1.8995</strain>
    </source>
</reference>
<protein>
    <submittedName>
        <fullName evidence="4">Carbohydrate family 9 binding domain-like</fullName>
    </submittedName>
</protein>
<evidence type="ECO:0000313" key="5">
    <source>
        <dbReference type="Proteomes" id="UP000184520"/>
    </source>
</evidence>
<dbReference type="GO" id="GO:0004553">
    <property type="term" value="F:hydrolase activity, hydrolyzing O-glycosyl compounds"/>
    <property type="evidence" value="ECO:0007669"/>
    <property type="project" value="InterPro"/>
</dbReference>
<keyword evidence="5" id="KW-1185">Reference proteome</keyword>
<feature type="domain" description="Carbohydrate-binding" evidence="2">
    <location>
        <begin position="46"/>
        <end position="189"/>
    </location>
</feature>
<dbReference type="Pfam" id="PF19313">
    <property type="entry name" value="DUF5916"/>
    <property type="match status" value="1"/>
</dbReference>
<gene>
    <name evidence="4" type="ORF">SAMN05216361_0279</name>
</gene>
<dbReference type="Proteomes" id="UP000184520">
    <property type="component" value="Unassembled WGS sequence"/>
</dbReference>
<feature type="domain" description="DUF5916" evidence="3">
    <location>
        <begin position="272"/>
        <end position="345"/>
    </location>
</feature>
<evidence type="ECO:0000259" key="3">
    <source>
        <dbReference type="Pfam" id="PF19313"/>
    </source>
</evidence>
<dbReference type="SUPFAM" id="SSF49344">
    <property type="entry name" value="CBD9-like"/>
    <property type="match status" value="1"/>
</dbReference>
<organism evidence="4 5">
    <name type="scientific">Marisediminitalea aggregata</name>
    <dbReference type="NCBI Taxonomy" id="634436"/>
    <lineage>
        <taxon>Bacteria</taxon>
        <taxon>Pseudomonadati</taxon>
        <taxon>Pseudomonadota</taxon>
        <taxon>Gammaproteobacteria</taxon>
        <taxon>Alteromonadales</taxon>
        <taxon>Alteromonadaceae</taxon>
        <taxon>Marisediminitalea</taxon>
    </lineage>
</organism>
<dbReference type="AlphaFoldDB" id="A0A1M5E6Y9"/>
<dbReference type="GO" id="GO:0016052">
    <property type="term" value="P:carbohydrate catabolic process"/>
    <property type="evidence" value="ECO:0007669"/>
    <property type="project" value="InterPro"/>
</dbReference>
<feature type="signal peptide" evidence="1">
    <location>
        <begin position="1"/>
        <end position="21"/>
    </location>
</feature>
<evidence type="ECO:0000313" key="4">
    <source>
        <dbReference type="EMBL" id="SHF74987.1"/>
    </source>
</evidence>
<dbReference type="OrthoDB" id="9786766at2"/>
<name>A0A1M5E6Y9_9ALTE</name>
<dbReference type="RefSeq" id="WP_073318560.1">
    <property type="nucleotide sequence ID" value="NZ_FQWD01000001.1"/>
</dbReference>